<dbReference type="RefSeq" id="WP_126552360.1">
    <property type="nucleotide sequence ID" value="NZ_BIFS01000001.1"/>
</dbReference>
<organism evidence="1 2">
    <name type="scientific">Dictyobacter kobayashii</name>
    <dbReference type="NCBI Taxonomy" id="2014872"/>
    <lineage>
        <taxon>Bacteria</taxon>
        <taxon>Bacillati</taxon>
        <taxon>Chloroflexota</taxon>
        <taxon>Ktedonobacteria</taxon>
        <taxon>Ktedonobacterales</taxon>
        <taxon>Dictyobacteraceae</taxon>
        <taxon>Dictyobacter</taxon>
    </lineage>
</organism>
<protein>
    <recommendedName>
        <fullName evidence="3">Heterocycloanthracin/sonorensin family bacteriocin</fullName>
    </recommendedName>
</protein>
<dbReference type="NCBIfam" id="TIGR01847">
    <property type="entry name" value="bacteriocin_sig"/>
    <property type="match status" value="1"/>
</dbReference>
<reference evidence="2" key="1">
    <citation type="submission" date="2018-12" db="EMBL/GenBank/DDBJ databases">
        <title>Tengunoibacter tsumagoiensis gen. nov., sp. nov., Dictyobacter kobayashii sp. nov., D. alpinus sp. nov., and D. joshuensis sp. nov. and description of Dictyobacteraceae fam. nov. within the order Ktedonobacterales isolated from Tengu-no-mugimeshi.</title>
        <authorList>
            <person name="Wang C.M."/>
            <person name="Zheng Y."/>
            <person name="Sakai Y."/>
            <person name="Toyoda A."/>
            <person name="Minakuchi Y."/>
            <person name="Abe K."/>
            <person name="Yokota A."/>
            <person name="Yabe S."/>
        </authorList>
    </citation>
    <scope>NUCLEOTIDE SEQUENCE [LARGE SCALE GENOMIC DNA]</scope>
    <source>
        <strain evidence="2">Uno11</strain>
    </source>
</reference>
<dbReference type="InterPro" id="IPR010133">
    <property type="entry name" value="Bacteriocin_signal_seq"/>
</dbReference>
<dbReference type="EMBL" id="BIFS01000001">
    <property type="protein sequence ID" value="GCE20731.1"/>
    <property type="molecule type" value="Genomic_DNA"/>
</dbReference>
<keyword evidence="2" id="KW-1185">Reference proteome</keyword>
<evidence type="ECO:0008006" key="3">
    <source>
        <dbReference type="Google" id="ProtNLM"/>
    </source>
</evidence>
<accession>A0A402ANF8</accession>
<comment type="caution">
    <text evidence="1">The sequence shown here is derived from an EMBL/GenBank/DDBJ whole genome shotgun (WGS) entry which is preliminary data.</text>
</comment>
<proteinExistence type="predicted"/>
<dbReference type="AlphaFoldDB" id="A0A402ANF8"/>
<gene>
    <name evidence="1" type="ORF">KDK_45310</name>
</gene>
<name>A0A402ANF8_9CHLR</name>
<sequence>MNLANIFATLSARNEQDTLQPVALEQNKLELNETELQNINGGWGGHHYHHHHHRYYRYGYGYYYDDCGYGCGGCGSCGSCGGGCW</sequence>
<evidence type="ECO:0000313" key="1">
    <source>
        <dbReference type="EMBL" id="GCE20731.1"/>
    </source>
</evidence>
<dbReference type="Proteomes" id="UP000287188">
    <property type="component" value="Unassembled WGS sequence"/>
</dbReference>
<evidence type="ECO:0000313" key="2">
    <source>
        <dbReference type="Proteomes" id="UP000287188"/>
    </source>
</evidence>